<evidence type="ECO:0000313" key="2">
    <source>
        <dbReference type="Proteomes" id="UP000268727"/>
    </source>
</evidence>
<gene>
    <name evidence="1" type="ORF">EDD40_7706</name>
</gene>
<dbReference type="OrthoDB" id="9817945at2"/>
<dbReference type="RefSeq" id="WP_123747198.1">
    <property type="nucleotide sequence ID" value="NZ_RJKM01000001.1"/>
</dbReference>
<sequence>MPEDGLDHVVFKATLNDRHTDVRVEAGVVAPADDPALDHPQSLEQALKDVLRELRESPPAIEPQPSGKPQAVAVIPDSNAAVAKTEDEVLTAAIRGARPGSASGQPVHGRILGSCVGSAYMGGQPSTTASGRSS</sequence>
<protein>
    <submittedName>
        <fullName evidence="1">Uncharacterized protein</fullName>
    </submittedName>
</protein>
<name>A0A3N1HI88_9PSEU</name>
<accession>A0A3N1HI88</accession>
<comment type="caution">
    <text evidence="1">The sequence shown here is derived from an EMBL/GenBank/DDBJ whole genome shotgun (WGS) entry which is preliminary data.</text>
</comment>
<dbReference type="AlphaFoldDB" id="A0A3N1HI88"/>
<organism evidence="1 2">
    <name type="scientific">Saccharothrix texasensis</name>
    <dbReference type="NCBI Taxonomy" id="103734"/>
    <lineage>
        <taxon>Bacteria</taxon>
        <taxon>Bacillati</taxon>
        <taxon>Actinomycetota</taxon>
        <taxon>Actinomycetes</taxon>
        <taxon>Pseudonocardiales</taxon>
        <taxon>Pseudonocardiaceae</taxon>
        <taxon>Saccharothrix</taxon>
    </lineage>
</organism>
<evidence type="ECO:0000313" key="1">
    <source>
        <dbReference type="EMBL" id="ROP42210.1"/>
    </source>
</evidence>
<keyword evidence="2" id="KW-1185">Reference proteome</keyword>
<dbReference type="Proteomes" id="UP000268727">
    <property type="component" value="Unassembled WGS sequence"/>
</dbReference>
<proteinExistence type="predicted"/>
<reference evidence="1 2" key="1">
    <citation type="submission" date="2018-11" db="EMBL/GenBank/DDBJ databases">
        <title>Sequencing the genomes of 1000 actinobacteria strains.</title>
        <authorList>
            <person name="Klenk H.-P."/>
        </authorList>
    </citation>
    <scope>NUCLEOTIDE SEQUENCE [LARGE SCALE GENOMIC DNA]</scope>
    <source>
        <strain evidence="1 2">DSM 44231</strain>
    </source>
</reference>
<dbReference type="EMBL" id="RJKM01000001">
    <property type="protein sequence ID" value="ROP42210.1"/>
    <property type="molecule type" value="Genomic_DNA"/>
</dbReference>